<sequence>MADFLAGSGIPAMSGWCPGMQITLGSCPSRTSTAAMADLSGGVPTTSWGSAMKAVAALLGPRRQQKDPRWRLGHGSRRRRDSE</sequence>
<organism evidence="2">
    <name type="scientific">Aegilops tauschii</name>
    <name type="common">Tausch's goatgrass</name>
    <name type="synonym">Aegilops squarrosa</name>
    <dbReference type="NCBI Taxonomy" id="37682"/>
    <lineage>
        <taxon>Eukaryota</taxon>
        <taxon>Viridiplantae</taxon>
        <taxon>Streptophyta</taxon>
        <taxon>Embryophyta</taxon>
        <taxon>Tracheophyta</taxon>
        <taxon>Spermatophyta</taxon>
        <taxon>Magnoliopsida</taxon>
        <taxon>Liliopsida</taxon>
        <taxon>Poales</taxon>
        <taxon>Poaceae</taxon>
        <taxon>BOP clade</taxon>
        <taxon>Pooideae</taxon>
        <taxon>Triticodae</taxon>
        <taxon>Triticeae</taxon>
        <taxon>Triticinae</taxon>
        <taxon>Aegilops</taxon>
    </lineage>
</organism>
<dbReference type="AlphaFoldDB" id="M8BKS4"/>
<dbReference type="EnsemblPlants" id="EMT07354">
    <property type="protein sequence ID" value="EMT07354"/>
    <property type="gene ID" value="F775_05229"/>
</dbReference>
<feature type="compositionally biased region" description="Basic residues" evidence="1">
    <location>
        <begin position="71"/>
        <end position="83"/>
    </location>
</feature>
<reference evidence="2" key="1">
    <citation type="submission" date="2015-06" db="UniProtKB">
        <authorList>
            <consortium name="EnsemblPlants"/>
        </authorList>
    </citation>
    <scope>IDENTIFICATION</scope>
</reference>
<proteinExistence type="predicted"/>
<evidence type="ECO:0000313" key="2">
    <source>
        <dbReference type="EnsemblPlants" id="EMT07354"/>
    </source>
</evidence>
<evidence type="ECO:0000256" key="1">
    <source>
        <dbReference type="SAM" id="MobiDB-lite"/>
    </source>
</evidence>
<name>M8BKS4_AEGTA</name>
<protein>
    <submittedName>
        <fullName evidence="2">Uncharacterized protein</fullName>
    </submittedName>
</protein>
<accession>M8BKS4</accession>
<feature type="region of interest" description="Disordered" evidence="1">
    <location>
        <begin position="57"/>
        <end position="83"/>
    </location>
</feature>